<dbReference type="Pfam" id="PF18885">
    <property type="entry name" value="DUF5648"/>
    <property type="match status" value="1"/>
</dbReference>
<evidence type="ECO:0000259" key="2">
    <source>
        <dbReference type="Pfam" id="PF18885"/>
    </source>
</evidence>
<protein>
    <recommendedName>
        <fullName evidence="5">Glucose/Sorbosone dehydrogenase domain-containing protein</fullName>
    </recommendedName>
</protein>
<dbReference type="Pfam" id="PF07995">
    <property type="entry name" value="GSDH"/>
    <property type="match status" value="1"/>
</dbReference>
<dbReference type="InterPro" id="IPR011042">
    <property type="entry name" value="6-blade_b-propeller_TolB-like"/>
</dbReference>
<evidence type="ECO:0000259" key="1">
    <source>
        <dbReference type="Pfam" id="PF07995"/>
    </source>
</evidence>
<dbReference type="InterPro" id="IPR012938">
    <property type="entry name" value="Glc/Sorbosone_DH"/>
</dbReference>
<dbReference type="Pfam" id="PF00353">
    <property type="entry name" value="HemolysinCabind"/>
    <property type="match status" value="2"/>
</dbReference>
<sequence>MANLILGTSGADTLLGGTAGPDAILGFDQNVTAAAGQLATLEASRVASGLSSPVFVTAPPLDPDHLFIVERAGRVVVLDLASGAIAPEPFLDLSGQVATTGEEGLLGLAFDPGFADNRRFYVYLSNPAGDSEVREYLALSGNSALRADPDSARLVLRVDQPPDFSNHKAGWIGFDPDGQLHVALGDGGGGGDPFGNGQNLATPLGAILRLDPGRDDFPADPERNYGIPADNPFAAAGTGAAPEIWAYGLRNPWRDSFDRATGELWIGDVGQDRWEEINLGVAGANFGWNRFEGPDPYTPGATPEGLTAPLFAYGHDLGSAVTGGYVYRGPEEVLQGAYLFADSGSGRVWALEHGAAASGVPPVVTELTGKLVPDAGALSSPVSFGEDAEGRLYVVDLDGEVFRLTPRGLPGVPADGADLLDGGAGDDRLFAGAGADRLLGAEGADTLFGMAGADRLEGGPDADRLWGGEGDDWLSGGPGADWIHGGPGTDTAAFSGLRGDYAVSAEGSVLTIADRRPAEDGTDRVSAVELFAFADGVMTLDTLLRPEPVATQAVYRFYNLSAGGHLYTTDAAERDMAMSAPTIMRYEGVGFSVPLDPSAPGVALVHRFYEPISGDHHYTISGEEAFALLNTPGWQDEGNVFLASITGGAGLEAVHRFFDAGSRTHFFTADPAERDGILAHAPAWTYEGIAFYVPAQNAATIA</sequence>
<dbReference type="InterPro" id="IPR011041">
    <property type="entry name" value="Quinoprot_gluc/sorb_DH_b-prop"/>
</dbReference>
<dbReference type="PRINTS" id="PR00313">
    <property type="entry name" value="CABNDNGRPT"/>
</dbReference>
<feature type="domain" description="DUF5648" evidence="2">
    <location>
        <begin position="554"/>
        <end position="693"/>
    </location>
</feature>
<name>A0A845BKT3_9PROT</name>
<comment type="caution">
    <text evidence="3">The sequence shown here is derived from an EMBL/GenBank/DDBJ whole genome shotgun (WGS) entry which is preliminary data.</text>
</comment>
<proteinExistence type="predicted"/>
<evidence type="ECO:0000313" key="4">
    <source>
        <dbReference type="Proteomes" id="UP000460715"/>
    </source>
</evidence>
<dbReference type="EMBL" id="SNVJ01000030">
    <property type="protein sequence ID" value="MXP65877.1"/>
    <property type="molecule type" value="Genomic_DNA"/>
</dbReference>
<dbReference type="Gene3D" id="2.120.10.30">
    <property type="entry name" value="TolB, C-terminal domain"/>
    <property type="match status" value="1"/>
</dbReference>
<feature type="domain" description="Glucose/Sorbosone dehydrogenase" evidence="1">
    <location>
        <begin position="64"/>
        <end position="331"/>
    </location>
</feature>
<dbReference type="PROSITE" id="PS00330">
    <property type="entry name" value="HEMOLYSIN_CALCIUM"/>
    <property type="match status" value="1"/>
</dbReference>
<dbReference type="InterPro" id="IPR011049">
    <property type="entry name" value="Serralysin-like_metalloprot_C"/>
</dbReference>
<dbReference type="SUPFAM" id="SSF51120">
    <property type="entry name" value="beta-Roll"/>
    <property type="match status" value="1"/>
</dbReference>
<accession>A0A845BKT3</accession>
<dbReference type="InterPro" id="IPR018511">
    <property type="entry name" value="Hemolysin-typ_Ca-bd_CS"/>
</dbReference>
<reference evidence="3 4" key="1">
    <citation type="submission" date="2019-03" db="EMBL/GenBank/DDBJ databases">
        <title>Roseomonas sp. a novel Roseomonas species isolated from Sea whip Gorgonian.</title>
        <authorList>
            <person name="Li F."/>
            <person name="Pan X."/>
            <person name="Huang S."/>
            <person name="Li Z."/>
            <person name="Meng B."/>
        </authorList>
    </citation>
    <scope>NUCLEOTIDE SEQUENCE [LARGE SCALE GENOMIC DNA]</scope>
    <source>
        <strain evidence="3 4">M0104</strain>
    </source>
</reference>
<dbReference type="OrthoDB" id="9770043at2"/>
<dbReference type="PANTHER" id="PTHR19328:SF75">
    <property type="entry name" value="ALDOSE SUGAR DEHYDROGENASE YLII"/>
    <property type="match status" value="1"/>
</dbReference>
<dbReference type="SUPFAM" id="SSF50952">
    <property type="entry name" value="Soluble quinoprotein glucose dehydrogenase"/>
    <property type="match status" value="1"/>
</dbReference>
<dbReference type="GO" id="GO:0005509">
    <property type="term" value="F:calcium ion binding"/>
    <property type="evidence" value="ECO:0007669"/>
    <property type="project" value="InterPro"/>
</dbReference>
<keyword evidence="4" id="KW-1185">Reference proteome</keyword>
<evidence type="ECO:0008006" key="5">
    <source>
        <dbReference type="Google" id="ProtNLM"/>
    </source>
</evidence>
<organism evidence="3 4">
    <name type="scientific">Teichococcus coralli</name>
    <dbReference type="NCBI Taxonomy" id="2545983"/>
    <lineage>
        <taxon>Bacteria</taxon>
        <taxon>Pseudomonadati</taxon>
        <taxon>Pseudomonadota</taxon>
        <taxon>Alphaproteobacteria</taxon>
        <taxon>Acetobacterales</taxon>
        <taxon>Roseomonadaceae</taxon>
        <taxon>Roseomonas</taxon>
    </lineage>
</organism>
<dbReference type="InterPro" id="IPR001343">
    <property type="entry name" value="Hemolysn_Ca-bd"/>
</dbReference>
<gene>
    <name evidence="3" type="ORF">E0493_21235</name>
</gene>
<evidence type="ECO:0000313" key="3">
    <source>
        <dbReference type="EMBL" id="MXP65877.1"/>
    </source>
</evidence>
<dbReference type="Proteomes" id="UP000460715">
    <property type="component" value="Unassembled WGS sequence"/>
</dbReference>
<dbReference type="PANTHER" id="PTHR19328">
    <property type="entry name" value="HEDGEHOG-INTERACTING PROTEIN"/>
    <property type="match status" value="1"/>
</dbReference>
<dbReference type="RefSeq" id="WP_160939285.1">
    <property type="nucleotide sequence ID" value="NZ_SNVJ01000030.1"/>
</dbReference>
<dbReference type="Gene3D" id="2.150.10.10">
    <property type="entry name" value="Serralysin-like metalloprotease, C-terminal"/>
    <property type="match status" value="2"/>
</dbReference>
<dbReference type="AlphaFoldDB" id="A0A845BKT3"/>
<dbReference type="InterPro" id="IPR043708">
    <property type="entry name" value="DUF5648"/>
</dbReference>